<accession>A0ABY8VDL7</accession>
<keyword evidence="1" id="KW-1133">Transmembrane helix</keyword>
<feature type="transmembrane region" description="Helical" evidence="1">
    <location>
        <begin position="90"/>
        <end position="110"/>
    </location>
</feature>
<keyword evidence="3" id="KW-1185">Reference proteome</keyword>
<dbReference type="Proteomes" id="UP001225598">
    <property type="component" value="Chromosome"/>
</dbReference>
<proteinExistence type="predicted"/>
<evidence type="ECO:0000256" key="1">
    <source>
        <dbReference type="SAM" id="Phobius"/>
    </source>
</evidence>
<evidence type="ECO:0000313" key="2">
    <source>
        <dbReference type="EMBL" id="WIM67755.1"/>
    </source>
</evidence>
<protein>
    <submittedName>
        <fullName evidence="2">Uncharacterized protein</fullName>
    </submittedName>
</protein>
<organism evidence="2 3">
    <name type="scientific">Corynebacterium breve</name>
    <dbReference type="NCBI Taxonomy" id="3049799"/>
    <lineage>
        <taxon>Bacteria</taxon>
        <taxon>Bacillati</taxon>
        <taxon>Actinomycetota</taxon>
        <taxon>Actinomycetes</taxon>
        <taxon>Mycobacteriales</taxon>
        <taxon>Corynebacteriaceae</taxon>
        <taxon>Corynebacterium</taxon>
    </lineage>
</organism>
<gene>
    <name evidence="2" type="ORF">QP027_11875</name>
</gene>
<evidence type="ECO:0000313" key="3">
    <source>
        <dbReference type="Proteomes" id="UP001225598"/>
    </source>
</evidence>
<feature type="transmembrane region" description="Helical" evidence="1">
    <location>
        <begin position="31"/>
        <end position="50"/>
    </location>
</feature>
<feature type="transmembrane region" description="Helical" evidence="1">
    <location>
        <begin position="122"/>
        <end position="142"/>
    </location>
</feature>
<reference evidence="2 3" key="1">
    <citation type="submission" date="2023-05" db="EMBL/GenBank/DDBJ databases">
        <title>Corynebacterium suedekumii sp. nov. and Corynebacterium breve sp. nov. isolated from raw cow's milk.</title>
        <authorList>
            <person name="Baer M.K."/>
            <person name="Mehl L."/>
            <person name="Hellmuth R."/>
            <person name="Marke G."/>
            <person name="Lipski A."/>
        </authorList>
    </citation>
    <scope>NUCLEOTIDE SEQUENCE [LARGE SCALE GENOMIC DNA]</scope>
    <source>
        <strain evidence="2 3">R4</strain>
    </source>
</reference>
<keyword evidence="1" id="KW-0472">Membrane</keyword>
<name>A0ABY8VDL7_9CORY</name>
<sequence length="147" mass="16530">MTRSPEFTKTAQSARRRGGAIGINRREATLWMVYLACLTGVLVINLASTYSEWGGIINFTTVGLFIFISYRLTQAIYVTAKARPHGFQRLVLGIFFWIVVVGTVFSVIWHTNLGPEDIPWPWIVPATLTVFIPPVVATLIFFKRAPK</sequence>
<dbReference type="RefSeq" id="WP_284825080.1">
    <property type="nucleotide sequence ID" value="NZ_CP126969.1"/>
</dbReference>
<dbReference type="EMBL" id="CP126969">
    <property type="protein sequence ID" value="WIM67755.1"/>
    <property type="molecule type" value="Genomic_DNA"/>
</dbReference>
<feature type="transmembrane region" description="Helical" evidence="1">
    <location>
        <begin position="56"/>
        <end position="78"/>
    </location>
</feature>
<keyword evidence="1" id="KW-0812">Transmembrane</keyword>